<dbReference type="KEGG" id="vg:80551284"/>
<evidence type="ECO:0000256" key="9">
    <source>
        <dbReference type="ARBA" id="ARBA00022953"/>
    </source>
</evidence>
<dbReference type="GeneID" id="80551284"/>
<evidence type="ECO:0000256" key="6">
    <source>
        <dbReference type="ARBA" id="ARBA00022679"/>
    </source>
</evidence>
<feature type="domain" description="RdRp catalytic" evidence="10">
    <location>
        <begin position="418"/>
        <end position="531"/>
    </location>
</feature>
<evidence type="ECO:0000256" key="4">
    <source>
        <dbReference type="ARBA" id="ARBA00018640"/>
    </source>
</evidence>
<evidence type="ECO:0000313" key="11">
    <source>
        <dbReference type="EMBL" id="QKI29190.1"/>
    </source>
</evidence>
<dbReference type="EC" id="2.7.7.48" evidence="3"/>
<dbReference type="InterPro" id="IPR001788">
    <property type="entry name" value="RNA-dep_RNA_pol_alsuvir"/>
</dbReference>
<dbReference type="GO" id="GO:0000166">
    <property type="term" value="F:nucleotide binding"/>
    <property type="evidence" value="ECO:0007669"/>
    <property type="project" value="UniProtKB-KW"/>
</dbReference>
<evidence type="ECO:0000313" key="12">
    <source>
        <dbReference type="Proteomes" id="UP001055390"/>
    </source>
</evidence>
<dbReference type="GO" id="GO:0039690">
    <property type="term" value="P:positive stranded viral RNA replication"/>
    <property type="evidence" value="ECO:0007669"/>
    <property type="project" value="InterPro"/>
</dbReference>
<dbReference type="InterPro" id="IPR047309">
    <property type="entry name" value="Bromoviridae_RdRp"/>
</dbReference>
<sequence length="679" mass="77388">MDLFSMFNSGLLTADCESLIRYTKLGFEVDTFDQTSWDTNLEMSEVLSEQLNVSVDRLLVALFNGTDLADLEPDLEVCHEGLGFESAHIVDCVSITDYMDSFQIEPVVEVVVPDPVDTLVEDLESDFPLVHSEPEVRLMETSYGNHFTLVQEEFIEECPAAAINIATCEPVMQITECDLELPMPILTGRSDRVSLEKLQCTVDAILPTHARFDDTFHQAFVENGDISLDFDRIRLKQYAGDWYKDPDGFYQPNLLSGGCARRIGSQKEALIAIRKRNADVPELAGSVNIDEVANWAADNFMKAFVVNVNPLVQVMTRMQTYMSKWADRVDPLFVLSETNLQRYQHMIKTDVKPVVADGMNLERAVPATITFHDKMVCSNFSPWFTALFDGFQKSLNSRVRIPSGPISTLEMRYGFKNKYYVEIDLSKFDKSQGELHLEFQRLILLRLGLPAHLVNWWCDLHIRSFMSDPNAGVAFQCAYQRRTGDAFTYFGNTLVTMAEFACCFDCSQFECMLFSGDDSLAVSNNPITGDTDLFASLFNMESKVMANPVPYICSKFLIEDSFGNSFSVPDPIREFQRLGKKKIQVQKNHDALFEQYQGFRDRMKYLRHLDDGMIDQLKVYFDMKYNKGRDCIDDFLGGCIYYADNFKHFCELYDTPRAIEVRALVTLVDKGSLRLPSRI</sequence>
<keyword evidence="8" id="KW-0547">Nucleotide-binding</keyword>
<dbReference type="RefSeq" id="YP_010840381.1">
    <property type="nucleotide sequence ID" value="NC_078670.1"/>
</dbReference>
<evidence type="ECO:0000256" key="5">
    <source>
        <dbReference type="ARBA" id="ARBA00022484"/>
    </source>
</evidence>
<keyword evidence="5 11" id="KW-0696">RNA-directed RNA polymerase</keyword>
<evidence type="ECO:0000256" key="1">
    <source>
        <dbReference type="ARBA" id="ARBA00002542"/>
    </source>
</evidence>
<dbReference type="InterPro" id="IPR007094">
    <property type="entry name" value="RNA-dir_pol_PSvirus"/>
</dbReference>
<name>A0A6M8PUZ5_9BROM</name>
<dbReference type="GO" id="GO:0003723">
    <property type="term" value="F:RNA binding"/>
    <property type="evidence" value="ECO:0007669"/>
    <property type="project" value="InterPro"/>
</dbReference>
<evidence type="ECO:0000256" key="8">
    <source>
        <dbReference type="ARBA" id="ARBA00022741"/>
    </source>
</evidence>
<evidence type="ECO:0000256" key="7">
    <source>
        <dbReference type="ARBA" id="ARBA00022695"/>
    </source>
</evidence>
<dbReference type="Pfam" id="PF00978">
    <property type="entry name" value="RdRP_2"/>
    <property type="match status" value="1"/>
</dbReference>
<proteinExistence type="predicted"/>
<keyword evidence="7" id="KW-0548">Nucleotidyltransferase</keyword>
<dbReference type="GO" id="GO:0006351">
    <property type="term" value="P:DNA-templated transcription"/>
    <property type="evidence" value="ECO:0007669"/>
    <property type="project" value="InterPro"/>
</dbReference>
<reference evidence="11" key="1">
    <citation type="submission" date="2020-04" db="EMBL/GenBank/DDBJ databases">
        <title>Complete genome sequence and molecular analysis of Grapevine line pattern virus.</title>
        <authorList>
            <person name="Elbeaino T."/>
            <person name="Demian E."/>
            <person name="Kontra L."/>
            <person name="Jaksa-Czotter N."/>
            <person name="Ben Slimen A."/>
            <person name="Lazar J."/>
            <person name="Massart S."/>
            <person name="Digiaro M."/>
            <person name="Varallyay E."/>
        </authorList>
    </citation>
    <scope>NUCLEOTIDE SEQUENCE</scope>
    <source>
        <strain evidence="11">Baco22A</strain>
    </source>
</reference>
<comment type="function">
    <text evidence="1">RNA-dependent RNA polymerase which replicates the viral genome composed of 3 RNA segments, RNA1, RNA2 and RNA3.</text>
</comment>
<evidence type="ECO:0000256" key="3">
    <source>
        <dbReference type="ARBA" id="ARBA00012494"/>
    </source>
</evidence>
<evidence type="ECO:0000256" key="2">
    <source>
        <dbReference type="ARBA" id="ARBA00011754"/>
    </source>
</evidence>
<dbReference type="GO" id="GO:0003968">
    <property type="term" value="F:RNA-directed RNA polymerase activity"/>
    <property type="evidence" value="ECO:0007669"/>
    <property type="project" value="UniProtKB-KW"/>
</dbReference>
<keyword evidence="9" id="KW-0693">Viral RNA replication</keyword>
<dbReference type="PROSITE" id="PS50507">
    <property type="entry name" value="RDRP_SSRNA_POS"/>
    <property type="match status" value="1"/>
</dbReference>
<comment type="subunit">
    <text evidence="2">Interacts with replication protein 1a.</text>
</comment>
<dbReference type="SUPFAM" id="SSF56672">
    <property type="entry name" value="DNA/RNA polymerases"/>
    <property type="match status" value="1"/>
</dbReference>
<keyword evidence="6" id="KW-0808">Transferase</keyword>
<organism evidence="11 12">
    <name type="scientific">Grapevine line pattern virus</name>
    <dbReference type="NCBI Taxonomy" id="2741672"/>
    <lineage>
        <taxon>Viruses</taxon>
        <taxon>Riboviria</taxon>
        <taxon>Orthornavirae</taxon>
        <taxon>Kitrinoviricota</taxon>
        <taxon>Alsuviricetes</taxon>
        <taxon>Martellivirales</taxon>
        <taxon>Bromoviridae</taxon>
        <taxon>Anulavirus</taxon>
        <taxon>Anulavirus GLPV</taxon>
    </lineage>
</organism>
<dbReference type="InterPro" id="IPR043502">
    <property type="entry name" value="DNA/RNA_pol_sf"/>
</dbReference>
<dbReference type="EMBL" id="MT319110">
    <property type="protein sequence ID" value="QKI29190.1"/>
    <property type="molecule type" value="Genomic_RNA"/>
</dbReference>
<keyword evidence="12" id="KW-1185">Reference proteome</keyword>
<accession>A0A6M8PUZ5</accession>
<evidence type="ECO:0000259" key="10">
    <source>
        <dbReference type="PROSITE" id="PS50507"/>
    </source>
</evidence>
<dbReference type="CDD" id="cd23252">
    <property type="entry name" value="Bromoviridae_RdRp"/>
    <property type="match status" value="1"/>
</dbReference>
<dbReference type="Proteomes" id="UP001055390">
    <property type="component" value="Genome"/>
</dbReference>
<protein>
    <recommendedName>
        <fullName evidence="4">RNA-directed RNA polymerase 2a</fullName>
        <ecNumber evidence="3">2.7.7.48</ecNumber>
    </recommendedName>
</protein>